<protein>
    <recommendedName>
        <fullName evidence="1">C2H2-type domain-containing protein</fullName>
    </recommendedName>
</protein>
<proteinExistence type="predicted"/>
<feature type="non-terminal residue" evidence="2">
    <location>
        <position position="1"/>
    </location>
</feature>
<dbReference type="PROSITE" id="PS50157">
    <property type="entry name" value="ZINC_FINGER_C2H2_2"/>
    <property type="match status" value="1"/>
</dbReference>
<evidence type="ECO:0000259" key="1">
    <source>
        <dbReference type="PROSITE" id="PS50157"/>
    </source>
</evidence>
<dbReference type="EMBL" id="BARS01015554">
    <property type="protein sequence ID" value="GAF91759.1"/>
    <property type="molecule type" value="Genomic_DNA"/>
</dbReference>
<sequence>LRFECPKCHKQYKKLGWYKRHCMLKHLGILPYITKEVLDKRTVDQLFTKIDSLEIKIDTLLNGGIHDINIKRIKATEIIKPTSAIQINMDACVQELKGIFSKGLDVLCKMEDLEVGIKTDNEIELLKIEHSKRKDVII</sequence>
<comment type="caution">
    <text evidence="2">The sequence shown here is derived from an EMBL/GenBank/DDBJ whole genome shotgun (WGS) entry which is preliminary data.</text>
</comment>
<accession>X0TEX2</accession>
<feature type="domain" description="C2H2-type" evidence="1">
    <location>
        <begin position="3"/>
        <end position="31"/>
    </location>
</feature>
<organism evidence="2">
    <name type="scientific">marine sediment metagenome</name>
    <dbReference type="NCBI Taxonomy" id="412755"/>
    <lineage>
        <taxon>unclassified sequences</taxon>
        <taxon>metagenomes</taxon>
        <taxon>ecological metagenomes</taxon>
    </lineage>
</organism>
<dbReference type="AlphaFoldDB" id="X0TEX2"/>
<gene>
    <name evidence="2" type="ORF">S01H1_25716</name>
</gene>
<dbReference type="InterPro" id="IPR013087">
    <property type="entry name" value="Znf_C2H2_type"/>
</dbReference>
<evidence type="ECO:0000313" key="2">
    <source>
        <dbReference type="EMBL" id="GAF91759.1"/>
    </source>
</evidence>
<reference evidence="2" key="1">
    <citation type="journal article" date="2014" name="Front. Microbiol.">
        <title>High frequency of phylogenetically diverse reductive dehalogenase-homologous genes in deep subseafloor sedimentary metagenomes.</title>
        <authorList>
            <person name="Kawai M."/>
            <person name="Futagami T."/>
            <person name="Toyoda A."/>
            <person name="Takaki Y."/>
            <person name="Nishi S."/>
            <person name="Hori S."/>
            <person name="Arai W."/>
            <person name="Tsubouchi T."/>
            <person name="Morono Y."/>
            <person name="Uchiyama I."/>
            <person name="Ito T."/>
            <person name="Fujiyama A."/>
            <person name="Inagaki F."/>
            <person name="Takami H."/>
        </authorList>
    </citation>
    <scope>NUCLEOTIDE SEQUENCE</scope>
    <source>
        <strain evidence="2">Expedition CK06-06</strain>
    </source>
</reference>
<name>X0TEX2_9ZZZZ</name>
<dbReference type="PROSITE" id="PS00028">
    <property type="entry name" value="ZINC_FINGER_C2H2_1"/>
    <property type="match status" value="1"/>
</dbReference>